<evidence type="ECO:0000259" key="8">
    <source>
        <dbReference type="PROSITE" id="PS50059"/>
    </source>
</evidence>
<dbReference type="PANTHER" id="PTHR45779:SF7">
    <property type="entry name" value="PEPTIDYLPROLYL ISOMERASE"/>
    <property type="match status" value="1"/>
</dbReference>
<keyword evidence="5 6" id="KW-0413">Isomerase</keyword>
<dbReference type="InterPro" id="IPR044609">
    <property type="entry name" value="FKBP2/11"/>
</dbReference>
<protein>
    <recommendedName>
        <fullName evidence="3 6">peptidylprolyl isomerase</fullName>
        <ecNumber evidence="3 6">5.2.1.8</ecNumber>
    </recommendedName>
</protein>
<evidence type="ECO:0000313" key="10">
    <source>
        <dbReference type="Proteomes" id="UP000178912"/>
    </source>
</evidence>
<feature type="domain" description="PPIase FKBP-type" evidence="8">
    <location>
        <begin position="38"/>
        <end position="126"/>
    </location>
</feature>
<dbReference type="OrthoDB" id="1902587at2759"/>
<evidence type="ECO:0000256" key="5">
    <source>
        <dbReference type="ARBA" id="ARBA00023235"/>
    </source>
</evidence>
<reference evidence="10" key="1">
    <citation type="submission" date="2016-03" db="EMBL/GenBank/DDBJ databases">
        <authorList>
            <person name="Guldener U."/>
        </authorList>
    </citation>
    <scope>NUCLEOTIDE SEQUENCE [LARGE SCALE GENOMIC DNA]</scope>
    <source>
        <strain evidence="10">04CH-RAC-A.6.1</strain>
    </source>
</reference>
<dbReference type="InterPro" id="IPR046357">
    <property type="entry name" value="PPIase_dom_sf"/>
</dbReference>
<dbReference type="Proteomes" id="UP000178912">
    <property type="component" value="Unassembled WGS sequence"/>
</dbReference>
<proteinExistence type="predicted"/>
<organism evidence="9 10">
    <name type="scientific">Rhynchosporium agropyri</name>
    <dbReference type="NCBI Taxonomy" id="914238"/>
    <lineage>
        <taxon>Eukaryota</taxon>
        <taxon>Fungi</taxon>
        <taxon>Dikarya</taxon>
        <taxon>Ascomycota</taxon>
        <taxon>Pezizomycotina</taxon>
        <taxon>Leotiomycetes</taxon>
        <taxon>Helotiales</taxon>
        <taxon>Ploettnerulaceae</taxon>
        <taxon>Rhynchosporium</taxon>
    </lineage>
</organism>
<feature type="chain" id="PRO_5009446141" description="peptidylprolyl isomerase" evidence="7">
    <location>
        <begin position="19"/>
        <end position="189"/>
    </location>
</feature>
<dbReference type="InterPro" id="IPR001179">
    <property type="entry name" value="PPIase_FKBP_dom"/>
</dbReference>
<dbReference type="Gene3D" id="3.10.50.40">
    <property type="match status" value="1"/>
</dbReference>
<dbReference type="PANTHER" id="PTHR45779">
    <property type="entry name" value="PEPTIDYLPROLYL ISOMERASE"/>
    <property type="match status" value="1"/>
</dbReference>
<dbReference type="FunFam" id="3.10.50.40:FF:000006">
    <property type="entry name" value="Peptidyl-prolyl cis-trans isomerase"/>
    <property type="match status" value="1"/>
</dbReference>
<keyword evidence="7" id="KW-0732">Signal</keyword>
<dbReference type="EC" id="5.2.1.8" evidence="3 6"/>
<evidence type="ECO:0000256" key="3">
    <source>
        <dbReference type="ARBA" id="ARBA00013194"/>
    </source>
</evidence>
<evidence type="ECO:0000313" key="9">
    <source>
        <dbReference type="EMBL" id="CZS97708.1"/>
    </source>
</evidence>
<keyword evidence="10" id="KW-1185">Reference proteome</keyword>
<evidence type="ECO:0000256" key="7">
    <source>
        <dbReference type="SAM" id="SignalP"/>
    </source>
</evidence>
<keyword evidence="4 6" id="KW-0697">Rotamase</keyword>
<feature type="signal peptide" evidence="7">
    <location>
        <begin position="1"/>
        <end position="18"/>
    </location>
</feature>
<gene>
    <name evidence="9" type="ORF">RAG0_06657</name>
</gene>
<accession>A0A1E1KI28</accession>
<dbReference type="AlphaFoldDB" id="A0A1E1KI28"/>
<comment type="function">
    <text evidence="2">PPIases accelerate the folding of proteins. It catalyzes the cis-trans isomerization of proline imidic peptide bonds in oligopeptides.</text>
</comment>
<sequence>MRLVTLAALATVATSVCASKVQIEVTRAVECDRKTKRGDNVSVHYKGTLQADGSEFDASYKRGQPLSFTVGQGQVIKGWDDNLLDMCIGEKRTLTIPPEFGYGNSNMGPIPAGSTLIFETELMGIDGVKAPEKIVEKKVEVAKDTVESAADKATEGVKEAIKNKVADAAEAVKVVLADSDGDGQEHNEL</sequence>
<name>A0A1E1KI28_9HELO</name>
<dbReference type="Pfam" id="PF00254">
    <property type="entry name" value="FKBP_C"/>
    <property type="match status" value="1"/>
</dbReference>
<evidence type="ECO:0000256" key="2">
    <source>
        <dbReference type="ARBA" id="ARBA00002388"/>
    </source>
</evidence>
<dbReference type="EMBL" id="FJUX01000033">
    <property type="protein sequence ID" value="CZS97708.1"/>
    <property type="molecule type" value="Genomic_DNA"/>
</dbReference>
<evidence type="ECO:0000256" key="4">
    <source>
        <dbReference type="ARBA" id="ARBA00023110"/>
    </source>
</evidence>
<evidence type="ECO:0000256" key="1">
    <source>
        <dbReference type="ARBA" id="ARBA00000971"/>
    </source>
</evidence>
<dbReference type="SUPFAM" id="SSF54534">
    <property type="entry name" value="FKBP-like"/>
    <property type="match status" value="1"/>
</dbReference>
<dbReference type="GO" id="GO:0003755">
    <property type="term" value="F:peptidyl-prolyl cis-trans isomerase activity"/>
    <property type="evidence" value="ECO:0007669"/>
    <property type="project" value="UniProtKB-KW"/>
</dbReference>
<comment type="catalytic activity">
    <reaction evidence="1 6">
        <text>[protein]-peptidylproline (omega=180) = [protein]-peptidylproline (omega=0)</text>
        <dbReference type="Rhea" id="RHEA:16237"/>
        <dbReference type="Rhea" id="RHEA-COMP:10747"/>
        <dbReference type="Rhea" id="RHEA-COMP:10748"/>
        <dbReference type="ChEBI" id="CHEBI:83833"/>
        <dbReference type="ChEBI" id="CHEBI:83834"/>
        <dbReference type="EC" id="5.2.1.8"/>
    </reaction>
</comment>
<dbReference type="PROSITE" id="PS50059">
    <property type="entry name" value="FKBP_PPIASE"/>
    <property type="match status" value="1"/>
</dbReference>
<dbReference type="GO" id="GO:0005783">
    <property type="term" value="C:endoplasmic reticulum"/>
    <property type="evidence" value="ECO:0007669"/>
    <property type="project" value="TreeGrafter"/>
</dbReference>
<evidence type="ECO:0000256" key="6">
    <source>
        <dbReference type="PROSITE-ProRule" id="PRU00277"/>
    </source>
</evidence>